<name>A0AC60P2Q9_IXOPE</name>
<sequence length="183" mass="20504">MRSGCNGKPPESRRSPSDGQAFAKVPDYLDKDAKNNRWEIIGEEFGITELSAFGTYIQNFWIDSSSVQNLWGIFGNTGPQTTNHVEGWHNGLRDQLPNHHPQLAEVAQFLRMQQHCSQVRMSSLLHDQLAVPRQQDPAVSRKNAKLAAEMEQFGAHVTYNLVSFDVVRQYLDIISGIGVLPSA</sequence>
<organism evidence="1 2">
    <name type="scientific">Ixodes persulcatus</name>
    <name type="common">Taiga tick</name>
    <dbReference type="NCBI Taxonomy" id="34615"/>
    <lineage>
        <taxon>Eukaryota</taxon>
        <taxon>Metazoa</taxon>
        <taxon>Ecdysozoa</taxon>
        <taxon>Arthropoda</taxon>
        <taxon>Chelicerata</taxon>
        <taxon>Arachnida</taxon>
        <taxon>Acari</taxon>
        <taxon>Parasitiformes</taxon>
        <taxon>Ixodida</taxon>
        <taxon>Ixodoidea</taxon>
        <taxon>Ixodidae</taxon>
        <taxon>Ixodinae</taxon>
        <taxon>Ixodes</taxon>
    </lineage>
</organism>
<reference evidence="1 2" key="1">
    <citation type="journal article" date="2020" name="Cell">
        <title>Large-Scale Comparative Analyses of Tick Genomes Elucidate Their Genetic Diversity and Vector Capacities.</title>
        <authorList>
            <consortium name="Tick Genome and Microbiome Consortium (TIGMIC)"/>
            <person name="Jia N."/>
            <person name="Wang J."/>
            <person name="Shi W."/>
            <person name="Du L."/>
            <person name="Sun Y."/>
            <person name="Zhan W."/>
            <person name="Jiang J.F."/>
            <person name="Wang Q."/>
            <person name="Zhang B."/>
            <person name="Ji P."/>
            <person name="Bell-Sakyi L."/>
            <person name="Cui X.M."/>
            <person name="Yuan T.T."/>
            <person name="Jiang B.G."/>
            <person name="Yang W.F."/>
            <person name="Lam T.T."/>
            <person name="Chang Q.C."/>
            <person name="Ding S.J."/>
            <person name="Wang X.J."/>
            <person name="Zhu J.G."/>
            <person name="Ruan X.D."/>
            <person name="Zhao L."/>
            <person name="Wei J.T."/>
            <person name="Ye R.Z."/>
            <person name="Que T.C."/>
            <person name="Du C.H."/>
            <person name="Zhou Y.H."/>
            <person name="Cheng J.X."/>
            <person name="Dai P.F."/>
            <person name="Guo W.B."/>
            <person name="Han X.H."/>
            <person name="Huang E.J."/>
            <person name="Li L.F."/>
            <person name="Wei W."/>
            <person name="Gao Y.C."/>
            <person name="Liu J.Z."/>
            <person name="Shao H.Z."/>
            <person name="Wang X."/>
            <person name="Wang C.C."/>
            <person name="Yang T.C."/>
            <person name="Huo Q.B."/>
            <person name="Li W."/>
            <person name="Chen H.Y."/>
            <person name="Chen S.E."/>
            <person name="Zhou L.G."/>
            <person name="Ni X.B."/>
            <person name="Tian J.H."/>
            <person name="Sheng Y."/>
            <person name="Liu T."/>
            <person name="Pan Y.S."/>
            <person name="Xia L.Y."/>
            <person name="Li J."/>
            <person name="Zhao F."/>
            <person name="Cao W.C."/>
        </authorList>
    </citation>
    <scope>NUCLEOTIDE SEQUENCE [LARGE SCALE GENOMIC DNA]</scope>
    <source>
        <strain evidence="1">Iper-2018</strain>
    </source>
</reference>
<accession>A0AC60P2Q9</accession>
<keyword evidence="2" id="KW-1185">Reference proteome</keyword>
<gene>
    <name evidence="1" type="ORF">HPB47_009133</name>
</gene>
<protein>
    <submittedName>
        <fullName evidence="1">Uncharacterized protein</fullName>
    </submittedName>
</protein>
<evidence type="ECO:0000313" key="1">
    <source>
        <dbReference type="EMBL" id="KAG0413708.1"/>
    </source>
</evidence>
<proteinExistence type="predicted"/>
<comment type="caution">
    <text evidence="1">The sequence shown here is derived from an EMBL/GenBank/DDBJ whole genome shotgun (WGS) entry which is preliminary data.</text>
</comment>
<evidence type="ECO:0000313" key="2">
    <source>
        <dbReference type="Proteomes" id="UP000805193"/>
    </source>
</evidence>
<dbReference type="Proteomes" id="UP000805193">
    <property type="component" value="Unassembled WGS sequence"/>
</dbReference>
<dbReference type="EMBL" id="JABSTQ010011238">
    <property type="protein sequence ID" value="KAG0413708.1"/>
    <property type="molecule type" value="Genomic_DNA"/>
</dbReference>